<dbReference type="GO" id="GO:0016616">
    <property type="term" value="F:oxidoreductase activity, acting on the CH-OH group of donors, NAD or NADP as acceptor"/>
    <property type="evidence" value="ECO:0007669"/>
    <property type="project" value="TreeGrafter"/>
</dbReference>
<dbReference type="GO" id="GO:0048038">
    <property type="term" value="F:quinone binding"/>
    <property type="evidence" value="ECO:0007669"/>
    <property type="project" value="TreeGrafter"/>
</dbReference>
<keyword evidence="5" id="KW-1185">Reference proteome</keyword>
<organism evidence="4 5">
    <name type="scientific">Pyrenophora seminiperda CCB06</name>
    <dbReference type="NCBI Taxonomy" id="1302712"/>
    <lineage>
        <taxon>Eukaryota</taxon>
        <taxon>Fungi</taxon>
        <taxon>Dikarya</taxon>
        <taxon>Ascomycota</taxon>
        <taxon>Pezizomycotina</taxon>
        <taxon>Dothideomycetes</taxon>
        <taxon>Pleosporomycetidae</taxon>
        <taxon>Pleosporales</taxon>
        <taxon>Pleosporineae</taxon>
        <taxon>Pleosporaceae</taxon>
        <taxon>Pyrenophora</taxon>
    </lineage>
</organism>
<protein>
    <submittedName>
        <fullName evidence="4">Acetoin reductase</fullName>
    </submittedName>
</protein>
<dbReference type="Proteomes" id="UP000265663">
    <property type="component" value="Unassembled WGS sequence"/>
</dbReference>
<feature type="region of interest" description="Disordered" evidence="3">
    <location>
        <begin position="345"/>
        <end position="372"/>
    </location>
</feature>
<dbReference type="OrthoDB" id="498125at2759"/>
<dbReference type="FunFam" id="3.40.50.720:FF:000084">
    <property type="entry name" value="Short-chain dehydrogenase reductase"/>
    <property type="match status" value="1"/>
</dbReference>
<feature type="compositionally biased region" description="Low complexity" evidence="3">
    <location>
        <begin position="388"/>
        <end position="397"/>
    </location>
</feature>
<dbReference type="GO" id="GO:0006633">
    <property type="term" value="P:fatty acid biosynthetic process"/>
    <property type="evidence" value="ECO:0007669"/>
    <property type="project" value="TreeGrafter"/>
</dbReference>
<dbReference type="PANTHER" id="PTHR42760">
    <property type="entry name" value="SHORT-CHAIN DEHYDROGENASES/REDUCTASES FAMILY MEMBER"/>
    <property type="match status" value="1"/>
</dbReference>
<dbReference type="Gene3D" id="3.40.50.720">
    <property type="entry name" value="NAD(P)-binding Rossmann-like Domain"/>
    <property type="match status" value="1"/>
</dbReference>
<dbReference type="PRINTS" id="PR00081">
    <property type="entry name" value="GDHRDH"/>
</dbReference>
<dbReference type="InterPro" id="IPR020904">
    <property type="entry name" value="Sc_DH/Rdtase_CS"/>
</dbReference>
<evidence type="ECO:0000313" key="5">
    <source>
        <dbReference type="Proteomes" id="UP000265663"/>
    </source>
</evidence>
<dbReference type="PRINTS" id="PR00080">
    <property type="entry name" value="SDRFAMILY"/>
</dbReference>
<name>A0A3M7MBX3_9PLEO</name>
<accession>A0A3M7MBX3</accession>
<proteinExistence type="inferred from homology"/>
<feature type="region of interest" description="Disordered" evidence="3">
    <location>
        <begin position="388"/>
        <end position="415"/>
    </location>
</feature>
<dbReference type="Pfam" id="PF13561">
    <property type="entry name" value="adh_short_C2"/>
    <property type="match status" value="1"/>
</dbReference>
<sequence>MDTQVRGGNGTKQNSNCDSGKAIALRLANDGYHVCINDIQANQSSADQVVKEIQGLGRKALTYIADVSKLSEVQAMVKASVSELGPLNTMVANAGIAQVKGVLDVTEEDLKRMFEINLYGVYHCYATAAKQIISQGTGGKIIGAASVAAFKPTALLSHYSASKWAVRGLTHGFALEMAEHKITVNAYAPGIVGTAMWDLIDEKMGEKTGAKKGETFKKYTDVIALGRTSVPEDVSNTVSFLCSPDSDYMTGQTIVVDGGICTYPHKYSHPITMGSHHGNLTTVQEDYPPAPSVEEDTASTGTHLSSDRRFTLMRDYPDTYSDYEHMVHESNLDDDAHNIDDLLVESQSHGPGTETPARFESPSGTPEQHSPVLAEEERRFVLLQQAATQQMPAQTQQYPHSSLSQPPSVMGKDHEQPCVAGPSHLVPPVHGPAHSQRGYGNGRTYLPRPYRAPGYRFNRSMCNDCDRMPTWMAGDRQRYPAMSRMGSPCDSESRYKNADERVFEALSEAFTLTRKIDAKLVALKAVLTEILFGGFSNAR</sequence>
<reference evidence="4 5" key="1">
    <citation type="journal article" date="2014" name="PLoS ONE">
        <title>De novo Genome Assembly of the Fungal Plant Pathogen Pyrenophora semeniperda.</title>
        <authorList>
            <person name="Soliai M.M."/>
            <person name="Meyer S.E."/>
            <person name="Udall J.A."/>
            <person name="Elzinga D.E."/>
            <person name="Hermansen R.A."/>
            <person name="Bodily P.M."/>
            <person name="Hart A.A."/>
            <person name="Coleman C.E."/>
        </authorList>
    </citation>
    <scope>NUCLEOTIDE SEQUENCE [LARGE SCALE GENOMIC DNA]</scope>
    <source>
        <strain evidence="4 5">CCB06</strain>
        <tissue evidence="4">Mycelium</tissue>
    </source>
</reference>
<dbReference type="EMBL" id="KE747828">
    <property type="protein sequence ID" value="RMZ71962.1"/>
    <property type="molecule type" value="Genomic_DNA"/>
</dbReference>
<dbReference type="AlphaFoldDB" id="A0A3M7MBX3"/>
<gene>
    <name evidence="4" type="ORF">GMOD_00009323</name>
</gene>
<dbReference type="InterPro" id="IPR036291">
    <property type="entry name" value="NAD(P)-bd_dom_sf"/>
</dbReference>
<evidence type="ECO:0000256" key="2">
    <source>
        <dbReference type="ARBA" id="ARBA00022857"/>
    </source>
</evidence>
<dbReference type="InterPro" id="IPR002347">
    <property type="entry name" value="SDR_fam"/>
</dbReference>
<feature type="compositionally biased region" description="Polar residues" evidence="3">
    <location>
        <begin position="398"/>
        <end position="407"/>
    </location>
</feature>
<evidence type="ECO:0000256" key="1">
    <source>
        <dbReference type="ARBA" id="ARBA00006484"/>
    </source>
</evidence>
<dbReference type="PANTHER" id="PTHR42760:SF121">
    <property type="entry name" value="3-OXOACYL-(ACYL-CARRIER-PROTEIN) REDUCTASE"/>
    <property type="match status" value="1"/>
</dbReference>
<evidence type="ECO:0000313" key="4">
    <source>
        <dbReference type="EMBL" id="RMZ71962.1"/>
    </source>
</evidence>
<keyword evidence="2" id="KW-0521">NADP</keyword>
<dbReference type="SUPFAM" id="SSF51735">
    <property type="entry name" value="NAD(P)-binding Rossmann-fold domains"/>
    <property type="match status" value="1"/>
</dbReference>
<comment type="similarity">
    <text evidence="1">Belongs to the short-chain dehydrogenases/reductases (SDR) family.</text>
</comment>
<dbReference type="PROSITE" id="PS00061">
    <property type="entry name" value="ADH_SHORT"/>
    <property type="match status" value="1"/>
</dbReference>
<evidence type="ECO:0000256" key="3">
    <source>
        <dbReference type="SAM" id="MobiDB-lite"/>
    </source>
</evidence>